<name>A0A1M6Q1I9_9AQUI</name>
<evidence type="ECO:0000313" key="1">
    <source>
        <dbReference type="EMBL" id="SHK14079.1"/>
    </source>
</evidence>
<evidence type="ECO:0000313" key="2">
    <source>
        <dbReference type="Proteomes" id="UP000189810"/>
    </source>
</evidence>
<organism evidence="1 2">
    <name type="scientific">Thermocrinis minervae</name>
    <dbReference type="NCBI Taxonomy" id="381751"/>
    <lineage>
        <taxon>Bacteria</taxon>
        <taxon>Pseudomonadati</taxon>
        <taxon>Aquificota</taxon>
        <taxon>Aquificia</taxon>
        <taxon>Aquificales</taxon>
        <taxon>Aquificaceae</taxon>
        <taxon>Thermocrinis</taxon>
    </lineage>
</organism>
<accession>A0A1M6Q1I9</accession>
<dbReference type="RefSeq" id="WP_079653257.1">
    <property type="nucleotide sequence ID" value="NZ_LT670846.1"/>
</dbReference>
<dbReference type="EMBL" id="LT670846">
    <property type="protein sequence ID" value="SHK14079.1"/>
    <property type="molecule type" value="Genomic_DNA"/>
</dbReference>
<protein>
    <submittedName>
        <fullName evidence="1">Uncharacterized protein</fullName>
    </submittedName>
</protein>
<keyword evidence="2" id="KW-1185">Reference proteome</keyword>
<gene>
    <name evidence="1" type="ORF">SAMN05444391_0041</name>
</gene>
<proteinExistence type="predicted"/>
<sequence>MVLYIYLCVIFLFCLTHAYEKESTLLGQCYRIYITLDREKPKKERDVNGLLSFLMEDVKKHMSKDACEVHYRLKHKGSMWAYITYGRSTVNHTDIYSVNDISVSSSLRRVFCKSFLKAKSDKAFLVCNPSQGFFLD</sequence>
<dbReference type="AlphaFoldDB" id="A0A1M6Q1I9"/>
<reference evidence="1 2" key="1">
    <citation type="submission" date="2016-11" db="EMBL/GenBank/DDBJ databases">
        <authorList>
            <person name="Jaros S."/>
            <person name="Januszkiewicz K."/>
            <person name="Wedrychowicz H."/>
        </authorList>
    </citation>
    <scope>NUCLEOTIDE SEQUENCE [LARGE SCALE GENOMIC DNA]</scope>
    <source>
        <strain evidence="1 2">DSM 19557</strain>
    </source>
</reference>
<dbReference type="STRING" id="381751.SAMN05444391_0041"/>
<dbReference type="Proteomes" id="UP000189810">
    <property type="component" value="Chromosome I"/>
</dbReference>